<evidence type="ECO:0000256" key="1">
    <source>
        <dbReference type="SAM" id="MobiDB-lite"/>
    </source>
</evidence>
<dbReference type="Pfam" id="PF20178">
    <property type="entry name" value="ToxA_N"/>
    <property type="match status" value="1"/>
</dbReference>
<dbReference type="RefSeq" id="WP_186615036.1">
    <property type="nucleotide sequence ID" value="NZ_CP077089.1"/>
</dbReference>
<accession>A0ABX8PQA9</accession>
<evidence type="ECO:0000313" key="3">
    <source>
        <dbReference type="EMBL" id="QXI03488.1"/>
    </source>
</evidence>
<evidence type="ECO:0000259" key="2">
    <source>
        <dbReference type="Pfam" id="PF20178"/>
    </source>
</evidence>
<proteinExistence type="predicted"/>
<evidence type="ECO:0000313" key="4">
    <source>
        <dbReference type="Proteomes" id="UP000646386"/>
    </source>
</evidence>
<sequence length="1065" mass="119163">MSPEQSLFNDKDFIFKQSVHAQFNDHPTLRSVARSQLEDYLHYCLQPGSLSLDTLFYRDTRFDPEAEPVPYLDAFIRAFTEGRSIVLTEENLIIPVQAEGRAGIDLVEFQSAQKEICQTLVATLQQQLLDYWQQPADNGMSRWQWLSEVIKDACALNINESLHQTDPDLHFAFTGLVVTSEKQHRQLFNEHLRPPVYLLHLTLNNGTDNLSLIYPALLVTDKSGTVLIQPSGAWERFSSEADCLQNVARQLQHQWEFTELSVDRYEPDADIFDELVRVLIDQQLVELESIRIPADGVFEDAEQLFDQSCDPLRLLAGQQPHVYQAEHVDKHLPQWLKDADPDDRLTYRRYVSAMAVTHLQYDGATFFTHLDSIRDFAYQALVAQMSRDGHEPVNPDDMELHIKVARGVPGGWGTVETTRLGIIDFALENLAGLPWGTMTVKGLHQRTVPAWMTPDYVKGLIQSVDIGRTYPAYLKQHLLENRPEASSRQNLFTVHLRNQLPLQALEAKLTGAHGFDDDGVRLIVALADGSETSQDIVVSPLQLRLGPVLNMFVIAAGTRSDAPVVLYRPFYSPSLTQYRSRSHLEQAIQSDAALQKSIHEWYKTVVRHTGLLGANEIRLRWELKNVSPLQGDVFQHLYEANSRALVELADRQSVSNAESRWAHFKTLSWLIFESLLPLVTGPAATAGWLVQLAVSLKGDLEALSQSDGQDKSFAVADLLLNLAAVLMHAGRISTGAKNAENLPHLSIEPEVFDYSVESPAPATPDVPVVENRSLPSERHPQVDLSLTENALATPRSSYSGAQKAILDSFALEKPADLGEPVAQGRNKGLYRYNDKWHALVEDQFFRVSIEEGPVLIIDPADNLRPGPFLISDGQGRWTVDNKLYLKGGTPNKRGHDDSNTEAPGPSRRAVADSSGFPTVVETEITPLPKRLYHYVNRDKLATIKATKSAFIANSSNDAYGRPQRDIVGLYVTDLAPDSMPLQQLSETLFGKNRYNVSSRANKIHAVLELDPTLYPEGSVKLFKLESPKLKDHIYVLRGSKNDLQLRIKASAFGTGTTTLVSVKEL</sequence>
<dbReference type="Proteomes" id="UP000646386">
    <property type="component" value="Chromosome"/>
</dbReference>
<organism evidence="3 4">
    <name type="scientific">Pseudomonas tensinigenes</name>
    <dbReference type="NCBI Taxonomy" id="2745511"/>
    <lineage>
        <taxon>Bacteria</taxon>
        <taxon>Pseudomonadati</taxon>
        <taxon>Pseudomonadota</taxon>
        <taxon>Gammaproteobacteria</taxon>
        <taxon>Pseudomonadales</taxon>
        <taxon>Pseudomonadaceae</taxon>
        <taxon>Pseudomonas</taxon>
    </lineage>
</organism>
<name>A0ABX8PQA9_9PSED</name>
<dbReference type="EMBL" id="CP077089">
    <property type="protein sequence ID" value="QXI03488.1"/>
    <property type="molecule type" value="Genomic_DNA"/>
</dbReference>
<feature type="region of interest" description="Disordered" evidence="1">
    <location>
        <begin position="884"/>
        <end position="914"/>
    </location>
</feature>
<reference evidence="3 4" key="2">
    <citation type="journal article" date="2021" name="Microorganisms">
        <title>The Ever-Expanding Pseudomonas Genus: Description of 43 New Species and Partition of the Pseudomonas putida Group.</title>
        <authorList>
            <person name="Girard L."/>
            <person name="Lood C."/>
            <person name="Hofte M."/>
            <person name="Vandamme P."/>
            <person name="Rokni-Zadeh H."/>
            <person name="van Noort V."/>
            <person name="Lavigne R."/>
            <person name="De Mot R."/>
        </authorList>
    </citation>
    <scope>NUCLEOTIDE SEQUENCE [LARGE SCALE GENOMIC DNA]</scope>
    <source>
        <strain evidence="3 4">ZA 5.3</strain>
    </source>
</reference>
<feature type="domain" description="Dermonecrotic toxin N-terminal" evidence="2">
    <location>
        <begin position="369"/>
        <end position="596"/>
    </location>
</feature>
<reference evidence="3 4" key="1">
    <citation type="journal article" date="2020" name="Microorganisms">
        <title>Reliable Identification of Environmental Pseudomonas Isolates Using the rpoD Gene.</title>
        <authorList>
            <consortium name="The Broad Institute Genome Sequencing Platform"/>
            <person name="Girard L."/>
            <person name="Lood C."/>
            <person name="Rokni-Zadeh H."/>
            <person name="van Noort V."/>
            <person name="Lavigne R."/>
            <person name="De Mot R."/>
        </authorList>
    </citation>
    <scope>NUCLEOTIDE SEQUENCE [LARGE SCALE GENOMIC DNA]</scope>
    <source>
        <strain evidence="3 4">ZA 5.3</strain>
    </source>
</reference>
<gene>
    <name evidence="3" type="ORF">HU718_015695</name>
</gene>
<protein>
    <recommendedName>
        <fullName evidence="2">Dermonecrotic toxin N-terminal domain-containing protein</fullName>
    </recommendedName>
</protein>
<keyword evidence="4" id="KW-1185">Reference proteome</keyword>
<dbReference type="InterPro" id="IPR046673">
    <property type="entry name" value="ToxA_N"/>
</dbReference>